<dbReference type="STRING" id="1121416.SAMN02745220_02982"/>
<name>A0A1M7YAN1_9BACT</name>
<dbReference type="Proteomes" id="UP000184603">
    <property type="component" value="Unassembled WGS sequence"/>
</dbReference>
<protein>
    <recommendedName>
        <fullName evidence="4">DUF2188 domain-containing protein</fullName>
    </recommendedName>
</protein>
<feature type="compositionally biased region" description="Basic and acidic residues" evidence="1">
    <location>
        <begin position="57"/>
        <end position="78"/>
    </location>
</feature>
<dbReference type="OrthoDB" id="8858565at2"/>
<proteinExistence type="predicted"/>
<dbReference type="AlphaFoldDB" id="A0A1M7YAN1"/>
<reference evidence="2 3" key="1">
    <citation type="submission" date="2016-12" db="EMBL/GenBank/DDBJ databases">
        <authorList>
            <person name="Song W.-J."/>
            <person name="Kurnit D.M."/>
        </authorList>
    </citation>
    <scope>NUCLEOTIDE SEQUENCE [LARGE SCALE GENOMIC DNA]</scope>
    <source>
        <strain evidence="2 3">DSM 18488</strain>
    </source>
</reference>
<sequence length="78" mass="8592">MAKKTTQHIVKNPSGGWAVKKGGSSKATKVHKTQKDAIDHGRTIAKNQKAELYIHGQDGKIRQKDSYGNDPNPPKDKK</sequence>
<evidence type="ECO:0008006" key="4">
    <source>
        <dbReference type="Google" id="ProtNLM"/>
    </source>
</evidence>
<feature type="compositionally biased region" description="Basic and acidic residues" evidence="1">
    <location>
        <begin position="33"/>
        <end position="42"/>
    </location>
</feature>
<dbReference type="EMBL" id="FRFE01000015">
    <property type="protein sequence ID" value="SHO49659.1"/>
    <property type="molecule type" value="Genomic_DNA"/>
</dbReference>
<accession>A0A1M7YAN1</accession>
<dbReference type="InterPro" id="IPR018691">
    <property type="entry name" value="DUF2188"/>
</dbReference>
<evidence type="ECO:0000313" key="2">
    <source>
        <dbReference type="EMBL" id="SHO49659.1"/>
    </source>
</evidence>
<evidence type="ECO:0000313" key="3">
    <source>
        <dbReference type="Proteomes" id="UP000184603"/>
    </source>
</evidence>
<dbReference type="RefSeq" id="WP_073614355.1">
    <property type="nucleotide sequence ID" value="NZ_FRFE01000015.1"/>
</dbReference>
<feature type="region of interest" description="Disordered" evidence="1">
    <location>
        <begin position="1"/>
        <end position="78"/>
    </location>
</feature>
<gene>
    <name evidence="2" type="ORF">SAMN02745220_02982</name>
</gene>
<keyword evidence="3" id="KW-1185">Reference proteome</keyword>
<organism evidence="2 3">
    <name type="scientific">Desulfopila aestuarii DSM 18488</name>
    <dbReference type="NCBI Taxonomy" id="1121416"/>
    <lineage>
        <taxon>Bacteria</taxon>
        <taxon>Pseudomonadati</taxon>
        <taxon>Thermodesulfobacteriota</taxon>
        <taxon>Desulfobulbia</taxon>
        <taxon>Desulfobulbales</taxon>
        <taxon>Desulfocapsaceae</taxon>
        <taxon>Desulfopila</taxon>
    </lineage>
</organism>
<dbReference type="Pfam" id="PF09954">
    <property type="entry name" value="DUF2188"/>
    <property type="match status" value="1"/>
</dbReference>
<evidence type="ECO:0000256" key="1">
    <source>
        <dbReference type="SAM" id="MobiDB-lite"/>
    </source>
</evidence>